<evidence type="ECO:0000313" key="2">
    <source>
        <dbReference type="EMBL" id="RZS44960.1"/>
    </source>
</evidence>
<dbReference type="RefSeq" id="WP_130342569.1">
    <property type="nucleotide sequence ID" value="NZ_SGWQ01000001.1"/>
</dbReference>
<proteinExistence type="predicted"/>
<sequence>MAEGAEEVTHDERPRRNNAAIRSQVVGILAGIVRWVGLFFAVILVLHVILTVGGANPNNGITTFVRDWADTVAMGFKDLFLESDLKLRTLINYGIAAIFWLIVSSVAARLIRRLG</sequence>
<keyword evidence="1" id="KW-1133">Transmembrane helix</keyword>
<feature type="transmembrane region" description="Helical" evidence="1">
    <location>
        <begin position="90"/>
        <end position="111"/>
    </location>
</feature>
<evidence type="ECO:0000256" key="1">
    <source>
        <dbReference type="SAM" id="Phobius"/>
    </source>
</evidence>
<protein>
    <recommendedName>
        <fullName evidence="4">YGGT family protein</fullName>
    </recommendedName>
</protein>
<keyword evidence="1" id="KW-0812">Transmembrane</keyword>
<dbReference type="Proteomes" id="UP000294257">
    <property type="component" value="Unassembled WGS sequence"/>
</dbReference>
<feature type="transmembrane region" description="Helical" evidence="1">
    <location>
        <begin position="25"/>
        <end position="50"/>
    </location>
</feature>
<reference evidence="2 3" key="1">
    <citation type="submission" date="2019-02" db="EMBL/GenBank/DDBJ databases">
        <title>Genomic Encyclopedia of Type Strains, Phase IV (KMG-IV): sequencing the most valuable type-strain genomes for metagenomic binning, comparative biology and taxonomic classification.</title>
        <authorList>
            <person name="Goeker M."/>
        </authorList>
    </citation>
    <scope>NUCLEOTIDE SEQUENCE [LARGE SCALE GENOMIC DNA]</scope>
    <source>
        <strain evidence="2 3">DSM 101727</strain>
    </source>
</reference>
<comment type="caution">
    <text evidence="2">The sequence shown here is derived from an EMBL/GenBank/DDBJ whole genome shotgun (WGS) entry which is preliminary data.</text>
</comment>
<keyword evidence="1" id="KW-0472">Membrane</keyword>
<organism evidence="2 3">
    <name type="scientific">Herbihabitans rhizosphaerae</name>
    <dbReference type="NCBI Taxonomy" id="1872711"/>
    <lineage>
        <taxon>Bacteria</taxon>
        <taxon>Bacillati</taxon>
        <taxon>Actinomycetota</taxon>
        <taxon>Actinomycetes</taxon>
        <taxon>Pseudonocardiales</taxon>
        <taxon>Pseudonocardiaceae</taxon>
        <taxon>Herbihabitans</taxon>
    </lineage>
</organism>
<keyword evidence="3" id="KW-1185">Reference proteome</keyword>
<dbReference type="EMBL" id="SGWQ01000001">
    <property type="protein sequence ID" value="RZS44960.1"/>
    <property type="molecule type" value="Genomic_DNA"/>
</dbReference>
<name>A0A4Q7L7T0_9PSEU</name>
<evidence type="ECO:0008006" key="4">
    <source>
        <dbReference type="Google" id="ProtNLM"/>
    </source>
</evidence>
<accession>A0A4Q7L7T0</accession>
<dbReference type="AlphaFoldDB" id="A0A4Q7L7T0"/>
<gene>
    <name evidence="2" type="ORF">EV193_101841</name>
</gene>
<dbReference type="OrthoDB" id="5192539at2"/>
<evidence type="ECO:0000313" key="3">
    <source>
        <dbReference type="Proteomes" id="UP000294257"/>
    </source>
</evidence>